<feature type="region of interest" description="Disordered" evidence="1">
    <location>
        <begin position="35"/>
        <end position="85"/>
    </location>
</feature>
<dbReference type="VEuPathDB" id="FungiDB:JI435_106310"/>
<dbReference type="RefSeq" id="XP_001800896.1">
    <property type="nucleotide sequence ID" value="XM_001800844.1"/>
</dbReference>
<reference evidence="3" key="1">
    <citation type="journal article" date="2021" name="BMC Genomics">
        <title>Chromosome-level genome assembly and manually-curated proteome of model necrotroph Parastagonospora nodorum Sn15 reveals a genome-wide trove of candidate effector homologs, and redundancy of virulence-related functions within an accessory chromosome.</title>
        <authorList>
            <person name="Bertazzoni S."/>
            <person name="Jones D.A.B."/>
            <person name="Phan H.T."/>
            <person name="Tan K.-C."/>
            <person name="Hane J.K."/>
        </authorList>
    </citation>
    <scope>NUCLEOTIDE SEQUENCE [LARGE SCALE GENOMIC DNA]</scope>
    <source>
        <strain evidence="3">SN15 / ATCC MYA-4574 / FGSC 10173)</strain>
    </source>
</reference>
<dbReference type="KEGG" id="pno:SNOG_10631"/>
<dbReference type="Proteomes" id="UP000663193">
    <property type="component" value="Chromosome 17"/>
</dbReference>
<proteinExistence type="predicted"/>
<evidence type="ECO:0000313" key="3">
    <source>
        <dbReference type="Proteomes" id="UP000663193"/>
    </source>
</evidence>
<dbReference type="EMBL" id="CP069039">
    <property type="protein sequence ID" value="QRD04694.1"/>
    <property type="molecule type" value="Genomic_DNA"/>
</dbReference>
<dbReference type="AlphaFoldDB" id="A0A7U2FG85"/>
<protein>
    <submittedName>
        <fullName evidence="2">Uncharacterized protein</fullName>
    </submittedName>
</protein>
<keyword evidence="3" id="KW-1185">Reference proteome</keyword>
<organism evidence="2 3">
    <name type="scientific">Phaeosphaeria nodorum (strain SN15 / ATCC MYA-4574 / FGSC 10173)</name>
    <name type="common">Glume blotch fungus</name>
    <name type="synonym">Parastagonospora nodorum</name>
    <dbReference type="NCBI Taxonomy" id="321614"/>
    <lineage>
        <taxon>Eukaryota</taxon>
        <taxon>Fungi</taxon>
        <taxon>Dikarya</taxon>
        <taxon>Ascomycota</taxon>
        <taxon>Pezizomycotina</taxon>
        <taxon>Dothideomycetes</taxon>
        <taxon>Pleosporomycetidae</taxon>
        <taxon>Pleosporales</taxon>
        <taxon>Pleosporineae</taxon>
        <taxon>Phaeosphaeriaceae</taxon>
        <taxon>Parastagonospora</taxon>
    </lineage>
</organism>
<sequence length="142" mass="16054">MSNSTVSTIPLVIIHKPATRPPLPQRRVTCSFLEPIEGRKRSSMGKPYSPPRMKSPAPENMINRANSLRKPMTTRTNSMPVRPRAFMRRAMSKIKRTNSGAIVTNSTMDIGEAKKWSLQHSDPPSPVGRRPRLRSRKMETYG</sequence>
<gene>
    <name evidence="2" type="ORF">JI435_106310</name>
</gene>
<evidence type="ECO:0000256" key="1">
    <source>
        <dbReference type="SAM" id="MobiDB-lite"/>
    </source>
</evidence>
<feature type="region of interest" description="Disordered" evidence="1">
    <location>
        <begin position="113"/>
        <end position="142"/>
    </location>
</feature>
<evidence type="ECO:0000313" key="2">
    <source>
        <dbReference type="EMBL" id="QRD04694.1"/>
    </source>
</evidence>
<name>A0A7U2FG85_PHANO</name>
<accession>A0A7U2FG85</accession>
<dbReference type="OrthoDB" id="3790118at2759"/>